<gene>
    <name evidence="19" type="primary">cobS</name>
    <name evidence="20" type="ORF">ACFPKY_18240</name>
</gene>
<feature type="transmembrane region" description="Helical" evidence="19">
    <location>
        <begin position="30"/>
        <end position="50"/>
    </location>
</feature>
<dbReference type="PANTHER" id="PTHR34148">
    <property type="entry name" value="ADENOSYLCOBINAMIDE-GDP RIBAZOLETRANSFERASE"/>
    <property type="match status" value="1"/>
</dbReference>
<dbReference type="HAMAP" id="MF_00719">
    <property type="entry name" value="CobS"/>
    <property type="match status" value="1"/>
</dbReference>
<feature type="transmembrane region" description="Helical" evidence="19">
    <location>
        <begin position="132"/>
        <end position="149"/>
    </location>
</feature>
<dbReference type="Proteomes" id="UP001595956">
    <property type="component" value="Unassembled WGS sequence"/>
</dbReference>
<comment type="similarity">
    <text evidence="4 19">Belongs to the CobS family.</text>
</comment>
<name>A0ABW0N545_9ACTN</name>
<comment type="cofactor">
    <cofactor evidence="1 19">
        <name>Mg(2+)</name>
        <dbReference type="ChEBI" id="CHEBI:18420"/>
    </cofactor>
</comment>
<evidence type="ECO:0000256" key="14">
    <source>
        <dbReference type="ARBA" id="ARBA00025228"/>
    </source>
</evidence>
<evidence type="ECO:0000313" key="21">
    <source>
        <dbReference type="Proteomes" id="UP001595956"/>
    </source>
</evidence>
<dbReference type="EMBL" id="JBHSMD010000006">
    <property type="protein sequence ID" value="MFC5495057.1"/>
    <property type="molecule type" value="Genomic_DNA"/>
</dbReference>
<keyword evidence="10 19" id="KW-0812">Transmembrane</keyword>
<comment type="catalytic activity">
    <reaction evidence="18 19">
        <text>alpha-ribazole 5'-phosphate + adenosylcob(III)inamide-GDP = adenosylcob(III)alamin 5'-phosphate + GMP + H(+)</text>
        <dbReference type="Rhea" id="RHEA:23560"/>
        <dbReference type="ChEBI" id="CHEBI:15378"/>
        <dbReference type="ChEBI" id="CHEBI:57918"/>
        <dbReference type="ChEBI" id="CHEBI:58115"/>
        <dbReference type="ChEBI" id="CHEBI:60487"/>
        <dbReference type="ChEBI" id="CHEBI:60493"/>
        <dbReference type="EC" id="2.7.8.26"/>
    </reaction>
</comment>
<evidence type="ECO:0000256" key="6">
    <source>
        <dbReference type="ARBA" id="ARBA00015850"/>
    </source>
</evidence>
<keyword evidence="8 19" id="KW-0169">Cobalamin biosynthesis</keyword>
<keyword evidence="13 19" id="KW-0472">Membrane</keyword>
<evidence type="ECO:0000256" key="1">
    <source>
        <dbReference type="ARBA" id="ARBA00001946"/>
    </source>
</evidence>
<evidence type="ECO:0000256" key="12">
    <source>
        <dbReference type="ARBA" id="ARBA00022989"/>
    </source>
</evidence>
<evidence type="ECO:0000256" key="11">
    <source>
        <dbReference type="ARBA" id="ARBA00022842"/>
    </source>
</evidence>
<evidence type="ECO:0000256" key="9">
    <source>
        <dbReference type="ARBA" id="ARBA00022679"/>
    </source>
</evidence>
<protein>
    <recommendedName>
        <fullName evidence="6 19">Adenosylcobinamide-GDP ribazoletransferase</fullName>
        <ecNumber evidence="5 19">2.7.8.26</ecNumber>
    </recommendedName>
    <alternativeName>
        <fullName evidence="16 19">Cobalamin synthase</fullName>
    </alternativeName>
    <alternativeName>
        <fullName evidence="15 19">Cobalamin-5'-phosphate synthase</fullName>
    </alternativeName>
</protein>
<dbReference type="PANTHER" id="PTHR34148:SF1">
    <property type="entry name" value="ADENOSYLCOBINAMIDE-GDP RIBAZOLETRANSFERASE"/>
    <property type="match status" value="1"/>
</dbReference>
<feature type="transmembrane region" description="Helical" evidence="19">
    <location>
        <begin position="169"/>
        <end position="189"/>
    </location>
</feature>
<comment type="catalytic activity">
    <reaction evidence="17 19">
        <text>alpha-ribazole + adenosylcob(III)inamide-GDP = adenosylcob(III)alamin + GMP + H(+)</text>
        <dbReference type="Rhea" id="RHEA:16049"/>
        <dbReference type="ChEBI" id="CHEBI:10329"/>
        <dbReference type="ChEBI" id="CHEBI:15378"/>
        <dbReference type="ChEBI" id="CHEBI:18408"/>
        <dbReference type="ChEBI" id="CHEBI:58115"/>
        <dbReference type="ChEBI" id="CHEBI:60487"/>
        <dbReference type="EC" id="2.7.8.26"/>
    </reaction>
</comment>
<sequence length="245" mass="23966">MIGSLKVAVGTLTAIPVGAAAVTPTTARGAMLLAPVAAAPLGALVALVGWAGAELSLPALAVAFLAVGALAAGSRALHLDGLSDVADGLTASYDRERSLAVMKGGTAGPAGVVAVVVVLGVQATALAAYEDWLLAGALVCASRAALWITCARGVPAARRDGLGSAFTSTVPRTVVVAGWLVLAALAALVDPWRGPLTVLAAALVVVALVARAVRRFGGVTGDVFGAAIELALAVLLLGFAPVAGV</sequence>
<evidence type="ECO:0000256" key="13">
    <source>
        <dbReference type="ARBA" id="ARBA00023136"/>
    </source>
</evidence>
<dbReference type="Pfam" id="PF02654">
    <property type="entry name" value="CobS"/>
    <property type="match status" value="1"/>
</dbReference>
<organism evidence="20 21">
    <name type="scientific">Nocardioides caricicola</name>
    <dbReference type="NCBI Taxonomy" id="634770"/>
    <lineage>
        <taxon>Bacteria</taxon>
        <taxon>Bacillati</taxon>
        <taxon>Actinomycetota</taxon>
        <taxon>Actinomycetes</taxon>
        <taxon>Propionibacteriales</taxon>
        <taxon>Nocardioidaceae</taxon>
        <taxon>Nocardioides</taxon>
    </lineage>
</organism>
<feature type="transmembrane region" description="Helical" evidence="19">
    <location>
        <begin position="57"/>
        <end position="78"/>
    </location>
</feature>
<comment type="caution">
    <text evidence="20">The sequence shown here is derived from an EMBL/GenBank/DDBJ whole genome shotgun (WGS) entry which is preliminary data.</text>
</comment>
<comment type="subcellular location">
    <subcellularLocation>
        <location evidence="2 19">Cell membrane</location>
        <topology evidence="2 19">Multi-pass membrane protein</topology>
    </subcellularLocation>
</comment>
<evidence type="ECO:0000256" key="15">
    <source>
        <dbReference type="ARBA" id="ARBA00032605"/>
    </source>
</evidence>
<dbReference type="EC" id="2.7.8.26" evidence="5 19"/>
<comment type="function">
    <text evidence="14 19">Joins adenosylcobinamide-GDP and alpha-ribazole to generate adenosylcobalamin (Ado-cobalamin). Also synthesizes adenosylcobalamin 5'-phosphate from adenosylcobinamide-GDP and alpha-ribazole 5'-phosphate.</text>
</comment>
<proteinExistence type="inferred from homology"/>
<evidence type="ECO:0000256" key="10">
    <source>
        <dbReference type="ARBA" id="ARBA00022692"/>
    </source>
</evidence>
<dbReference type="InterPro" id="IPR003805">
    <property type="entry name" value="CobS"/>
</dbReference>
<comment type="pathway">
    <text evidence="3 19">Cofactor biosynthesis; adenosylcobalamin biosynthesis; adenosylcobalamin from cob(II)yrinate a,c-diamide: step 7/7.</text>
</comment>
<evidence type="ECO:0000256" key="7">
    <source>
        <dbReference type="ARBA" id="ARBA00022475"/>
    </source>
</evidence>
<reference evidence="21" key="1">
    <citation type="journal article" date="2019" name="Int. J. Syst. Evol. Microbiol.">
        <title>The Global Catalogue of Microorganisms (GCM) 10K type strain sequencing project: providing services to taxonomists for standard genome sequencing and annotation.</title>
        <authorList>
            <consortium name="The Broad Institute Genomics Platform"/>
            <consortium name="The Broad Institute Genome Sequencing Center for Infectious Disease"/>
            <person name="Wu L."/>
            <person name="Ma J."/>
        </authorList>
    </citation>
    <scope>NUCLEOTIDE SEQUENCE [LARGE SCALE GENOMIC DNA]</scope>
    <source>
        <strain evidence="21">KACC 13778</strain>
    </source>
</reference>
<keyword evidence="9 19" id="KW-0808">Transferase</keyword>
<feature type="transmembrane region" description="Helical" evidence="19">
    <location>
        <begin position="98"/>
        <end position="120"/>
    </location>
</feature>
<evidence type="ECO:0000256" key="16">
    <source>
        <dbReference type="ARBA" id="ARBA00032853"/>
    </source>
</evidence>
<evidence type="ECO:0000256" key="5">
    <source>
        <dbReference type="ARBA" id="ARBA00013200"/>
    </source>
</evidence>
<evidence type="ECO:0000256" key="4">
    <source>
        <dbReference type="ARBA" id="ARBA00010561"/>
    </source>
</evidence>
<evidence type="ECO:0000313" key="20">
    <source>
        <dbReference type="EMBL" id="MFC5495057.1"/>
    </source>
</evidence>
<dbReference type="GO" id="GO:0051073">
    <property type="term" value="F:adenosylcobinamide-GDP ribazoletransferase activity"/>
    <property type="evidence" value="ECO:0007669"/>
    <property type="project" value="UniProtKB-EC"/>
</dbReference>
<feature type="transmembrane region" description="Helical" evidence="19">
    <location>
        <begin position="223"/>
        <end position="243"/>
    </location>
</feature>
<feature type="transmembrane region" description="Helical" evidence="19">
    <location>
        <begin position="196"/>
        <end position="217"/>
    </location>
</feature>
<keyword evidence="21" id="KW-1185">Reference proteome</keyword>
<keyword evidence="12 19" id="KW-1133">Transmembrane helix</keyword>
<evidence type="ECO:0000256" key="18">
    <source>
        <dbReference type="ARBA" id="ARBA00049504"/>
    </source>
</evidence>
<keyword evidence="7 19" id="KW-1003">Cell membrane</keyword>
<evidence type="ECO:0000256" key="3">
    <source>
        <dbReference type="ARBA" id="ARBA00004663"/>
    </source>
</evidence>
<keyword evidence="11 19" id="KW-0460">Magnesium</keyword>
<accession>A0ABW0N545</accession>
<evidence type="ECO:0000256" key="2">
    <source>
        <dbReference type="ARBA" id="ARBA00004651"/>
    </source>
</evidence>
<evidence type="ECO:0000256" key="17">
    <source>
        <dbReference type="ARBA" id="ARBA00048623"/>
    </source>
</evidence>
<dbReference type="RefSeq" id="WP_345173921.1">
    <property type="nucleotide sequence ID" value="NZ_BAABFQ010000005.1"/>
</dbReference>
<evidence type="ECO:0000256" key="8">
    <source>
        <dbReference type="ARBA" id="ARBA00022573"/>
    </source>
</evidence>
<evidence type="ECO:0000256" key="19">
    <source>
        <dbReference type="HAMAP-Rule" id="MF_00719"/>
    </source>
</evidence>